<dbReference type="AlphaFoldDB" id="A0ABD1LH12"/>
<name>A0ABD1LH12_9FABA</name>
<reference evidence="1 2" key="1">
    <citation type="submission" date="2024-08" db="EMBL/GenBank/DDBJ databases">
        <title>Insights into the chromosomal genome structure of Flemingia macrophylla.</title>
        <authorList>
            <person name="Ding Y."/>
            <person name="Zhao Y."/>
            <person name="Bi W."/>
            <person name="Wu M."/>
            <person name="Zhao G."/>
            <person name="Gong Y."/>
            <person name="Li W."/>
            <person name="Zhang P."/>
        </authorList>
    </citation>
    <scope>NUCLEOTIDE SEQUENCE [LARGE SCALE GENOMIC DNA]</scope>
    <source>
        <strain evidence="1">DYQJB</strain>
        <tissue evidence="1">Leaf</tissue>
    </source>
</reference>
<proteinExistence type="predicted"/>
<dbReference type="EMBL" id="JBGMDY010000009">
    <property type="protein sequence ID" value="KAL2322828.1"/>
    <property type="molecule type" value="Genomic_DNA"/>
</dbReference>
<gene>
    <name evidence="1" type="ORF">Fmac_027207</name>
</gene>
<comment type="caution">
    <text evidence="1">The sequence shown here is derived from an EMBL/GenBank/DDBJ whole genome shotgun (WGS) entry which is preliminary data.</text>
</comment>
<organism evidence="1 2">
    <name type="scientific">Flemingia macrophylla</name>
    <dbReference type="NCBI Taxonomy" id="520843"/>
    <lineage>
        <taxon>Eukaryota</taxon>
        <taxon>Viridiplantae</taxon>
        <taxon>Streptophyta</taxon>
        <taxon>Embryophyta</taxon>
        <taxon>Tracheophyta</taxon>
        <taxon>Spermatophyta</taxon>
        <taxon>Magnoliopsida</taxon>
        <taxon>eudicotyledons</taxon>
        <taxon>Gunneridae</taxon>
        <taxon>Pentapetalae</taxon>
        <taxon>rosids</taxon>
        <taxon>fabids</taxon>
        <taxon>Fabales</taxon>
        <taxon>Fabaceae</taxon>
        <taxon>Papilionoideae</taxon>
        <taxon>50 kb inversion clade</taxon>
        <taxon>NPAAA clade</taxon>
        <taxon>indigoferoid/millettioid clade</taxon>
        <taxon>Phaseoleae</taxon>
        <taxon>Flemingia</taxon>
    </lineage>
</organism>
<accession>A0ABD1LH12</accession>
<evidence type="ECO:0000313" key="2">
    <source>
        <dbReference type="Proteomes" id="UP001603857"/>
    </source>
</evidence>
<sequence>MIAISLNVPMHVDMLWTIHTIRVYPSLLWFWTRTLCHTKFQSNDKCFCPTPRGWLRIRVLTPKWNQSCNVKMALCGFCQSVNLSSHD</sequence>
<dbReference type="Proteomes" id="UP001603857">
    <property type="component" value="Unassembled WGS sequence"/>
</dbReference>
<keyword evidence="2" id="KW-1185">Reference proteome</keyword>
<evidence type="ECO:0000313" key="1">
    <source>
        <dbReference type="EMBL" id="KAL2322828.1"/>
    </source>
</evidence>
<protein>
    <submittedName>
        <fullName evidence="1">Uncharacterized protein</fullName>
    </submittedName>
</protein>